<protein>
    <submittedName>
        <fullName evidence="1">Unannotated protein</fullName>
    </submittedName>
</protein>
<evidence type="ECO:0000313" key="1">
    <source>
        <dbReference type="EMBL" id="CAB4982865.1"/>
    </source>
</evidence>
<proteinExistence type="predicted"/>
<dbReference type="Pfam" id="PF17249">
    <property type="entry name" value="DUF5318"/>
    <property type="match status" value="1"/>
</dbReference>
<sequence>MLENLRSFKTMRASIDYSLSKRRTLIALFQGAASAMDACDADPYLRRAAKYHGELTTRSCPVCKKFKIVELRYAFGDQLGQYSGRIKNEKELAQMQSEYGEFRVYVVEICTDCHWNHLVSSFLLGDGKYRKPPRKVRTLADDD</sequence>
<reference evidence="1" key="1">
    <citation type="submission" date="2020-05" db="EMBL/GenBank/DDBJ databases">
        <authorList>
            <person name="Chiriac C."/>
            <person name="Salcher M."/>
            <person name="Ghai R."/>
            <person name="Kavagutti S V."/>
        </authorList>
    </citation>
    <scope>NUCLEOTIDE SEQUENCE</scope>
</reference>
<name>A0A6J7MSX7_9ZZZZ</name>
<organism evidence="1">
    <name type="scientific">freshwater metagenome</name>
    <dbReference type="NCBI Taxonomy" id="449393"/>
    <lineage>
        <taxon>unclassified sequences</taxon>
        <taxon>metagenomes</taxon>
        <taxon>ecological metagenomes</taxon>
    </lineage>
</organism>
<gene>
    <name evidence="1" type="ORF">UFOPK3935_00798</name>
</gene>
<dbReference type="EMBL" id="CAFBOH010000109">
    <property type="protein sequence ID" value="CAB4982865.1"/>
    <property type="molecule type" value="Genomic_DNA"/>
</dbReference>
<dbReference type="InterPro" id="IPR035169">
    <property type="entry name" value="DUF5318"/>
</dbReference>
<dbReference type="AlphaFoldDB" id="A0A6J7MSX7"/>
<accession>A0A6J7MSX7</accession>